<organism evidence="2 3">
    <name type="scientific">Loa loa</name>
    <name type="common">Eye worm</name>
    <name type="synonym">Filaria loa</name>
    <dbReference type="NCBI Taxonomy" id="7209"/>
    <lineage>
        <taxon>Eukaryota</taxon>
        <taxon>Metazoa</taxon>
        <taxon>Ecdysozoa</taxon>
        <taxon>Nematoda</taxon>
        <taxon>Chromadorea</taxon>
        <taxon>Rhabditida</taxon>
        <taxon>Spirurina</taxon>
        <taxon>Spiruromorpha</taxon>
        <taxon>Filarioidea</taxon>
        <taxon>Onchocercidae</taxon>
        <taxon>Loa</taxon>
    </lineage>
</organism>
<dbReference type="AlphaFoldDB" id="A0A1I7VAN2"/>
<keyword evidence="2" id="KW-1185">Reference proteome</keyword>
<dbReference type="Proteomes" id="UP000095285">
    <property type="component" value="Unassembled WGS sequence"/>
</dbReference>
<accession>A0A1I7VAN2</accession>
<proteinExistence type="predicted"/>
<reference evidence="2" key="1">
    <citation type="submission" date="2012-04" db="EMBL/GenBank/DDBJ databases">
        <title>The Genome Sequence of Loa loa.</title>
        <authorList>
            <consortium name="The Broad Institute Genome Sequencing Platform"/>
            <consortium name="Broad Institute Genome Sequencing Center for Infectious Disease"/>
            <person name="Nutman T.B."/>
            <person name="Fink D.L."/>
            <person name="Russ C."/>
            <person name="Young S."/>
            <person name="Zeng Q."/>
            <person name="Gargeya S."/>
            <person name="Alvarado L."/>
            <person name="Berlin A."/>
            <person name="Chapman S.B."/>
            <person name="Chen Z."/>
            <person name="Freedman E."/>
            <person name="Gellesch M."/>
            <person name="Goldberg J."/>
            <person name="Griggs A."/>
            <person name="Gujja S."/>
            <person name="Heilman E.R."/>
            <person name="Heiman D."/>
            <person name="Howarth C."/>
            <person name="Mehta T."/>
            <person name="Neiman D."/>
            <person name="Pearson M."/>
            <person name="Roberts A."/>
            <person name="Saif S."/>
            <person name="Shea T."/>
            <person name="Shenoy N."/>
            <person name="Sisk P."/>
            <person name="Stolte C."/>
            <person name="Sykes S."/>
            <person name="White J."/>
            <person name="Yandava C."/>
            <person name="Haas B."/>
            <person name="Henn M.R."/>
            <person name="Nusbaum C."/>
            <person name="Birren B."/>
        </authorList>
    </citation>
    <scope>NUCLEOTIDE SEQUENCE [LARGE SCALE GENOMIC DNA]</scope>
</reference>
<keyword evidence="1" id="KW-0732">Signal</keyword>
<feature type="signal peptide" evidence="1">
    <location>
        <begin position="1"/>
        <end position="19"/>
    </location>
</feature>
<reference evidence="3" key="2">
    <citation type="submission" date="2016-11" db="UniProtKB">
        <authorList>
            <consortium name="WormBaseParasite"/>
        </authorList>
    </citation>
    <scope>IDENTIFICATION</scope>
</reference>
<evidence type="ECO:0000313" key="2">
    <source>
        <dbReference type="Proteomes" id="UP000095285"/>
    </source>
</evidence>
<sequence length="132" mass="14641">MNKSVFIFVLASLVTLARGYDSDQMPLMGDKDLQQLSKVDDTLRNCCVRRKVGDKCTNTLCSLSGVALMKVMRNVPDGCLNVCDGSGRVSPYTMSLSCVQHSQPIVRCFGENLQFHRKNALAFGASKRMRMN</sequence>
<evidence type="ECO:0000256" key="1">
    <source>
        <dbReference type="SAM" id="SignalP"/>
    </source>
</evidence>
<feature type="chain" id="PRO_5009310036" evidence="1">
    <location>
        <begin position="20"/>
        <end position="132"/>
    </location>
</feature>
<dbReference type="STRING" id="7209.A0A1I7VAN2"/>
<dbReference type="WBParaSite" id="EN70_11701">
    <property type="protein sequence ID" value="EN70_11701"/>
    <property type="gene ID" value="EN70_11701"/>
</dbReference>
<protein>
    <submittedName>
        <fullName evidence="3">DB domain-containing protein</fullName>
    </submittedName>
</protein>
<evidence type="ECO:0000313" key="3">
    <source>
        <dbReference type="WBParaSite" id="EN70_11701"/>
    </source>
</evidence>
<name>A0A1I7VAN2_LOALO</name>